<keyword evidence="4" id="KW-1185">Reference proteome</keyword>
<accession>A0A418WTW4</accession>
<evidence type="ECO:0000256" key="1">
    <source>
        <dbReference type="SAM" id="MobiDB-lite"/>
    </source>
</evidence>
<evidence type="ECO:0000259" key="2">
    <source>
        <dbReference type="Pfam" id="PF10137"/>
    </source>
</evidence>
<dbReference type="Proteomes" id="UP000284605">
    <property type="component" value="Unassembled WGS sequence"/>
</dbReference>
<dbReference type="EMBL" id="QYUK01000008">
    <property type="protein sequence ID" value="RJF94678.1"/>
    <property type="molecule type" value="Genomic_DNA"/>
</dbReference>
<organism evidence="3 4">
    <name type="scientific">Oleomonas cavernae</name>
    <dbReference type="NCBI Taxonomy" id="2320859"/>
    <lineage>
        <taxon>Bacteria</taxon>
        <taxon>Pseudomonadati</taxon>
        <taxon>Pseudomonadota</taxon>
        <taxon>Alphaproteobacteria</taxon>
        <taxon>Acetobacterales</taxon>
        <taxon>Acetobacteraceae</taxon>
        <taxon>Oleomonas</taxon>
    </lineage>
</organism>
<feature type="domain" description="CD-NTase-associated protein 12/Pycsar effector protein TIR" evidence="2">
    <location>
        <begin position="234"/>
        <end position="350"/>
    </location>
</feature>
<reference evidence="3 4" key="1">
    <citation type="submission" date="2018-09" db="EMBL/GenBank/DDBJ databases">
        <authorList>
            <person name="Zhu H."/>
        </authorList>
    </citation>
    <scope>NUCLEOTIDE SEQUENCE [LARGE SCALE GENOMIC DNA]</scope>
    <source>
        <strain evidence="3 4">K1W22B-8</strain>
    </source>
</reference>
<dbReference type="AlphaFoldDB" id="A0A418WTW4"/>
<evidence type="ECO:0000313" key="3">
    <source>
        <dbReference type="EMBL" id="RJF94678.1"/>
    </source>
</evidence>
<comment type="caution">
    <text evidence="3">The sequence shown here is derived from an EMBL/GenBank/DDBJ whole genome shotgun (WGS) entry which is preliminary data.</text>
</comment>
<feature type="compositionally biased region" description="Basic and acidic residues" evidence="1">
    <location>
        <begin position="200"/>
        <end position="210"/>
    </location>
</feature>
<sequence>MSASTICRGASAMALPIRTTLADVDALCGYLITKPTGANTAEAKAVLDEKILDGRKLSALKVWGLIEETSAGKMRLTERGRLVSKDKGARRSSALKEVVSSISPYVAIIERAIHRGETALTATEVATHWHQHFKSDASDSDKILNDQAVCFFQLAEGADLGKLVVGRKGQSTRFVFDELNTRAFIENIDPKNDVDEEITDEHTNSEELSRKNPIPGTTNPDISMPEKAAQHGNRVFITHGKNKKILEQVKELVAFGKFEPIVAQERETAAKPVPDKVMDEMRSCHAAVIHVGLEGMIKDQDGNEHPQINGNVLIEIGAAMALYGRNFILLVEEGAKLPSNLQGLYECRYSGDELNMPATMKLLKAFNEFH</sequence>
<dbReference type="InterPro" id="IPR019302">
    <property type="entry name" value="CAP12/PCTIR_TIR_dom"/>
</dbReference>
<gene>
    <name evidence="3" type="ORF">D3874_02300</name>
</gene>
<dbReference type="Pfam" id="PF10137">
    <property type="entry name" value="CAP12-PCTIR_TIR"/>
    <property type="match status" value="1"/>
</dbReference>
<evidence type="ECO:0000313" key="4">
    <source>
        <dbReference type="Proteomes" id="UP000284605"/>
    </source>
</evidence>
<name>A0A418WTW4_9PROT</name>
<feature type="region of interest" description="Disordered" evidence="1">
    <location>
        <begin position="195"/>
        <end position="221"/>
    </location>
</feature>
<proteinExistence type="predicted"/>
<dbReference type="GO" id="GO:0050135">
    <property type="term" value="F:NADP+ nucleosidase activity"/>
    <property type="evidence" value="ECO:0007669"/>
    <property type="project" value="InterPro"/>
</dbReference>
<protein>
    <recommendedName>
        <fullName evidence="2">CD-NTase-associated protein 12/Pycsar effector protein TIR domain-containing protein</fullName>
    </recommendedName>
</protein>